<evidence type="ECO:0000256" key="8">
    <source>
        <dbReference type="ARBA" id="ARBA00030592"/>
    </source>
</evidence>
<dbReference type="Proteomes" id="UP001500956">
    <property type="component" value="Unassembled WGS sequence"/>
</dbReference>
<comment type="caution">
    <text evidence="13">The sequence shown here is derived from an EMBL/GenBank/DDBJ whole genome shotgun (WGS) entry which is preliminary data.</text>
</comment>
<evidence type="ECO:0000256" key="5">
    <source>
        <dbReference type="ARBA" id="ARBA00022741"/>
    </source>
</evidence>
<evidence type="ECO:0000256" key="1">
    <source>
        <dbReference type="ARBA" id="ARBA00008276"/>
    </source>
</evidence>
<evidence type="ECO:0000259" key="12">
    <source>
        <dbReference type="Pfam" id="PF08245"/>
    </source>
</evidence>
<keyword evidence="5" id="KW-0547">Nucleotide-binding</keyword>
<evidence type="ECO:0000256" key="9">
    <source>
        <dbReference type="ARBA" id="ARBA00047493"/>
    </source>
</evidence>
<dbReference type="SUPFAM" id="SSF53623">
    <property type="entry name" value="MurD-like peptide ligases, catalytic domain"/>
    <property type="match status" value="1"/>
</dbReference>
<keyword evidence="14" id="KW-1185">Reference proteome</keyword>
<dbReference type="EMBL" id="BAABID010000014">
    <property type="protein sequence ID" value="GAA4733699.1"/>
    <property type="molecule type" value="Genomic_DNA"/>
</dbReference>
<dbReference type="Gene3D" id="3.90.190.20">
    <property type="entry name" value="Mur ligase, C-terminal domain"/>
    <property type="match status" value="1"/>
</dbReference>
<feature type="region of interest" description="Disordered" evidence="10">
    <location>
        <begin position="1"/>
        <end position="27"/>
    </location>
</feature>
<feature type="domain" description="Mur ligase central" evidence="12">
    <location>
        <begin position="76"/>
        <end position="305"/>
    </location>
</feature>
<dbReference type="Pfam" id="PF02875">
    <property type="entry name" value="Mur_ligase_C"/>
    <property type="match status" value="1"/>
</dbReference>
<dbReference type="NCBIfam" id="TIGR01499">
    <property type="entry name" value="folC"/>
    <property type="match status" value="1"/>
</dbReference>
<organism evidence="13 14">
    <name type="scientific">Isoptericola chiayiensis</name>
    <dbReference type="NCBI Taxonomy" id="579446"/>
    <lineage>
        <taxon>Bacteria</taxon>
        <taxon>Bacillati</taxon>
        <taxon>Actinomycetota</taxon>
        <taxon>Actinomycetes</taxon>
        <taxon>Micrococcales</taxon>
        <taxon>Promicromonosporaceae</taxon>
        <taxon>Isoptericola</taxon>
    </lineage>
</organism>
<evidence type="ECO:0000256" key="3">
    <source>
        <dbReference type="ARBA" id="ARBA00022598"/>
    </source>
</evidence>
<protein>
    <recommendedName>
        <fullName evidence="2">tetrahydrofolate synthase</fullName>
        <ecNumber evidence="2">6.3.2.17</ecNumber>
    </recommendedName>
    <alternativeName>
        <fullName evidence="8">Tetrahydrofolylpolyglutamate synthase</fullName>
    </alternativeName>
</protein>
<keyword evidence="4" id="KW-0479">Metal-binding</keyword>
<dbReference type="RefSeq" id="WP_172152301.1">
    <property type="nucleotide sequence ID" value="NZ_BAABID010000014.1"/>
</dbReference>
<dbReference type="InterPro" id="IPR004101">
    <property type="entry name" value="Mur_ligase_C"/>
</dbReference>
<keyword evidence="6" id="KW-0067">ATP-binding</keyword>
<dbReference type="InterPro" id="IPR036565">
    <property type="entry name" value="Mur-like_cat_sf"/>
</dbReference>
<evidence type="ECO:0000313" key="14">
    <source>
        <dbReference type="Proteomes" id="UP001500956"/>
    </source>
</evidence>
<reference evidence="14" key="1">
    <citation type="journal article" date="2019" name="Int. J. Syst. Evol. Microbiol.">
        <title>The Global Catalogue of Microorganisms (GCM) 10K type strain sequencing project: providing services to taxonomists for standard genome sequencing and annotation.</title>
        <authorList>
            <consortium name="The Broad Institute Genomics Platform"/>
            <consortium name="The Broad Institute Genome Sequencing Center for Infectious Disease"/>
            <person name="Wu L."/>
            <person name="Ma J."/>
        </authorList>
    </citation>
    <scope>NUCLEOTIDE SEQUENCE [LARGE SCALE GENOMIC DNA]</scope>
    <source>
        <strain evidence="14">JCM 18063</strain>
    </source>
</reference>
<gene>
    <name evidence="13" type="ORF">GCM10023216_27710</name>
</gene>
<evidence type="ECO:0000256" key="4">
    <source>
        <dbReference type="ARBA" id="ARBA00022723"/>
    </source>
</evidence>
<comment type="similarity">
    <text evidence="1">Belongs to the folylpolyglutamate synthase family.</text>
</comment>
<dbReference type="Gene3D" id="3.40.1190.10">
    <property type="entry name" value="Mur-like, catalytic domain"/>
    <property type="match status" value="1"/>
</dbReference>
<dbReference type="InterPro" id="IPR036615">
    <property type="entry name" value="Mur_ligase_C_dom_sf"/>
</dbReference>
<dbReference type="PANTHER" id="PTHR11136:SF0">
    <property type="entry name" value="DIHYDROFOLATE SYNTHETASE-RELATED"/>
    <property type="match status" value="1"/>
</dbReference>
<dbReference type="EC" id="6.3.2.17" evidence="2"/>
<comment type="catalytic activity">
    <reaction evidence="9">
        <text>(6S)-5,6,7,8-tetrahydrofolyl-(gamma-L-Glu)(n) + L-glutamate + ATP = (6S)-5,6,7,8-tetrahydrofolyl-(gamma-L-Glu)(n+1) + ADP + phosphate + H(+)</text>
        <dbReference type="Rhea" id="RHEA:10580"/>
        <dbReference type="Rhea" id="RHEA-COMP:14738"/>
        <dbReference type="Rhea" id="RHEA-COMP:14740"/>
        <dbReference type="ChEBI" id="CHEBI:15378"/>
        <dbReference type="ChEBI" id="CHEBI:29985"/>
        <dbReference type="ChEBI" id="CHEBI:30616"/>
        <dbReference type="ChEBI" id="CHEBI:43474"/>
        <dbReference type="ChEBI" id="CHEBI:141005"/>
        <dbReference type="ChEBI" id="CHEBI:456216"/>
        <dbReference type="EC" id="6.3.2.17"/>
    </reaction>
</comment>
<proteinExistence type="inferred from homology"/>
<dbReference type="InterPro" id="IPR013221">
    <property type="entry name" value="Mur_ligase_cen"/>
</dbReference>
<accession>A0ABP8YNX4</accession>
<evidence type="ECO:0000256" key="10">
    <source>
        <dbReference type="SAM" id="MobiDB-lite"/>
    </source>
</evidence>
<feature type="domain" description="Mur ligase C-terminal" evidence="11">
    <location>
        <begin position="331"/>
        <end position="447"/>
    </location>
</feature>
<dbReference type="PIRSF" id="PIRSF001563">
    <property type="entry name" value="Folylpolyglu_synth"/>
    <property type="match status" value="1"/>
</dbReference>
<dbReference type="InterPro" id="IPR001645">
    <property type="entry name" value="Folylpolyglutamate_synth"/>
</dbReference>
<evidence type="ECO:0000256" key="7">
    <source>
        <dbReference type="ARBA" id="ARBA00022842"/>
    </source>
</evidence>
<evidence type="ECO:0000259" key="11">
    <source>
        <dbReference type="Pfam" id="PF02875"/>
    </source>
</evidence>
<keyword evidence="7" id="KW-0460">Magnesium</keyword>
<name>A0ABP8YNX4_9MICO</name>
<evidence type="ECO:0000313" key="13">
    <source>
        <dbReference type="EMBL" id="GAA4733699.1"/>
    </source>
</evidence>
<dbReference type="PANTHER" id="PTHR11136">
    <property type="entry name" value="FOLYLPOLYGLUTAMATE SYNTHASE-RELATED"/>
    <property type="match status" value="1"/>
</dbReference>
<evidence type="ECO:0000256" key="2">
    <source>
        <dbReference type="ARBA" id="ARBA00013025"/>
    </source>
</evidence>
<keyword evidence="3" id="KW-0436">Ligase</keyword>
<dbReference type="Pfam" id="PF08245">
    <property type="entry name" value="Mur_ligase_M"/>
    <property type="match status" value="1"/>
</dbReference>
<sequence>MSDETGRTRKQKADERKAARTAAEDAAAREDLERIYTHIVSRAPEHDVEPTIDDRVGRLLELLGDPQRTFRVIHLTGTNGKSSTARMAERLVREHGLRTGLFTSPHLSSVTERIQVDGEPLDAVRFVEVWNDVHPYIQVVDDELEAEGKSPLHFFEVLTAMAFAAFADNPVDVAVLEVGMGGTWDCTNTADGDVAVITPVSVDHEKWLGSSPAQIATVKAGIIKPGATALTAAQRPDVDEVLAERAAEVGARLLREDVDLEVLDRKVAVGGQLVALRTPAATYTEVLVPLHGAHQAHNALLALGAVEQLLGGRALDGGVVETAFADVAVPGRLELVRSSPTVLVDVAHNPHGAEALVAALDEAFTLRTVVGVVGIMADKDAEGLLAALEPGLSQVVLTRNSSERSADPFAVAEIARDVFGEDRVHVTERLDEALQVATNLVEADDVVGVGTGTGVVVTGSVITVADARILLGRG</sequence>
<evidence type="ECO:0000256" key="6">
    <source>
        <dbReference type="ARBA" id="ARBA00022840"/>
    </source>
</evidence>
<dbReference type="SUPFAM" id="SSF53244">
    <property type="entry name" value="MurD-like peptide ligases, peptide-binding domain"/>
    <property type="match status" value="1"/>
</dbReference>